<dbReference type="GO" id="GO:0007099">
    <property type="term" value="P:centriole replication"/>
    <property type="evidence" value="ECO:0007669"/>
    <property type="project" value="InterPro"/>
</dbReference>
<feature type="compositionally biased region" description="Basic residues" evidence="2">
    <location>
        <begin position="1095"/>
        <end position="1106"/>
    </location>
</feature>
<proteinExistence type="predicted"/>
<feature type="region of interest" description="Disordered" evidence="2">
    <location>
        <begin position="888"/>
        <end position="922"/>
    </location>
</feature>
<feature type="compositionally biased region" description="Polar residues" evidence="2">
    <location>
        <begin position="1165"/>
        <end position="1175"/>
    </location>
</feature>
<dbReference type="PANTHER" id="PTHR13594">
    <property type="entry name" value="CENTRIOLAR COILED-COIL PROTEIN OF 110 KDA"/>
    <property type="match status" value="1"/>
</dbReference>
<reference evidence="3" key="1">
    <citation type="submission" date="2019-06" db="EMBL/GenBank/DDBJ databases">
        <authorList>
            <consortium name="Wellcome Sanger Institute Data Sharing"/>
        </authorList>
    </citation>
    <scope>NUCLEOTIDE SEQUENCE [LARGE SCALE GENOMIC DNA]</scope>
</reference>
<feature type="coiled-coil region" evidence="1">
    <location>
        <begin position="623"/>
        <end position="650"/>
    </location>
</feature>
<dbReference type="FunCoup" id="A0A672FED3">
    <property type="interactions" value="608"/>
</dbReference>
<dbReference type="OrthoDB" id="10028852at2759"/>
<feature type="compositionally biased region" description="Basic and acidic residues" evidence="2">
    <location>
        <begin position="401"/>
        <end position="428"/>
    </location>
</feature>
<feature type="compositionally biased region" description="Basic residues" evidence="2">
    <location>
        <begin position="388"/>
        <end position="399"/>
    </location>
</feature>
<feature type="region of interest" description="Disordered" evidence="2">
    <location>
        <begin position="283"/>
        <end position="453"/>
    </location>
</feature>
<feature type="coiled-coil region" evidence="1">
    <location>
        <begin position="926"/>
        <end position="953"/>
    </location>
</feature>
<feature type="compositionally biased region" description="Basic and acidic residues" evidence="2">
    <location>
        <begin position="865"/>
        <end position="874"/>
    </location>
</feature>
<evidence type="ECO:0000313" key="4">
    <source>
        <dbReference type="Proteomes" id="UP000472267"/>
    </source>
</evidence>
<gene>
    <name evidence="3" type="primary">cp110</name>
</gene>
<dbReference type="Proteomes" id="UP000472267">
    <property type="component" value="Chromosome 6"/>
</dbReference>
<keyword evidence="4" id="KW-1185">Reference proteome</keyword>
<dbReference type="GO" id="GO:0005814">
    <property type="term" value="C:centriole"/>
    <property type="evidence" value="ECO:0007669"/>
    <property type="project" value="InterPro"/>
</dbReference>
<feature type="region of interest" description="Disordered" evidence="2">
    <location>
        <begin position="752"/>
        <end position="874"/>
    </location>
</feature>
<name>A0A672FED3_SALFA</name>
<feature type="compositionally biased region" description="Polar residues" evidence="2">
    <location>
        <begin position="1135"/>
        <end position="1146"/>
    </location>
</feature>
<accession>A0A672FED3</accession>
<feature type="region of interest" description="Disordered" evidence="2">
    <location>
        <begin position="1090"/>
        <end position="1175"/>
    </location>
</feature>
<feature type="compositionally biased region" description="Basic and acidic residues" evidence="2">
    <location>
        <begin position="298"/>
        <end position="310"/>
    </location>
</feature>
<feature type="compositionally biased region" description="Polar residues" evidence="2">
    <location>
        <begin position="107"/>
        <end position="117"/>
    </location>
</feature>
<dbReference type="Pfam" id="PF16025">
    <property type="entry name" value="CaM_bind"/>
    <property type="match status" value="1"/>
</dbReference>
<feature type="compositionally biased region" description="Polar residues" evidence="2">
    <location>
        <begin position="823"/>
        <end position="832"/>
    </location>
</feature>
<feature type="region of interest" description="Disordered" evidence="2">
    <location>
        <begin position="702"/>
        <end position="732"/>
    </location>
</feature>
<reference evidence="3" key="3">
    <citation type="submission" date="2025-09" db="UniProtKB">
        <authorList>
            <consortium name="Ensembl"/>
        </authorList>
    </citation>
    <scope>IDENTIFICATION</scope>
</reference>
<feature type="compositionally biased region" description="Polar residues" evidence="2">
    <location>
        <begin position="489"/>
        <end position="502"/>
    </location>
</feature>
<dbReference type="AlphaFoldDB" id="A0A672FED3"/>
<feature type="region of interest" description="Disordered" evidence="2">
    <location>
        <begin position="477"/>
        <end position="502"/>
    </location>
</feature>
<feature type="region of interest" description="Disordered" evidence="2">
    <location>
        <begin position="105"/>
        <end position="144"/>
    </location>
</feature>
<feature type="compositionally biased region" description="Basic and acidic residues" evidence="2">
    <location>
        <begin position="752"/>
        <end position="764"/>
    </location>
</feature>
<feature type="compositionally biased region" description="Basic and acidic residues" evidence="2">
    <location>
        <begin position="702"/>
        <end position="715"/>
    </location>
</feature>
<feature type="compositionally biased region" description="Low complexity" evidence="2">
    <location>
        <begin position="841"/>
        <end position="855"/>
    </location>
</feature>
<protein>
    <submittedName>
        <fullName evidence="3">Uncharacterized LOC115389588</fullName>
    </submittedName>
</protein>
<dbReference type="GO" id="GO:0032465">
    <property type="term" value="P:regulation of cytokinesis"/>
    <property type="evidence" value="ECO:0007669"/>
    <property type="project" value="InterPro"/>
</dbReference>
<reference evidence="3" key="2">
    <citation type="submission" date="2025-08" db="UniProtKB">
        <authorList>
            <consortium name="Ensembl"/>
        </authorList>
    </citation>
    <scope>IDENTIFICATION</scope>
</reference>
<evidence type="ECO:0000313" key="3">
    <source>
        <dbReference type="Ensembl" id="ENSSFAP00005002720.1"/>
    </source>
</evidence>
<feature type="compositionally biased region" description="Basic and acidic residues" evidence="2">
    <location>
        <begin position="910"/>
        <end position="922"/>
    </location>
</feature>
<feature type="compositionally biased region" description="Polar residues" evidence="2">
    <location>
        <begin position="324"/>
        <end position="339"/>
    </location>
</feature>
<dbReference type="InterPro" id="IPR033207">
    <property type="entry name" value="CCP110"/>
</dbReference>
<organism evidence="3 4">
    <name type="scientific">Salarias fasciatus</name>
    <name type="common">Jewelled blenny</name>
    <name type="synonym">Blennius fasciatus</name>
    <dbReference type="NCBI Taxonomy" id="181472"/>
    <lineage>
        <taxon>Eukaryota</taxon>
        <taxon>Metazoa</taxon>
        <taxon>Chordata</taxon>
        <taxon>Craniata</taxon>
        <taxon>Vertebrata</taxon>
        <taxon>Euteleostomi</taxon>
        <taxon>Actinopterygii</taxon>
        <taxon>Neopterygii</taxon>
        <taxon>Teleostei</taxon>
        <taxon>Neoteleostei</taxon>
        <taxon>Acanthomorphata</taxon>
        <taxon>Ovalentaria</taxon>
        <taxon>Blenniimorphae</taxon>
        <taxon>Blenniiformes</taxon>
        <taxon>Blennioidei</taxon>
        <taxon>Blenniidae</taxon>
        <taxon>Salariinae</taxon>
        <taxon>Salarias</taxon>
    </lineage>
</organism>
<sequence length="1175" mass="131752">MEDYDTFVQHRLSQLRRKEEEQELRPAASVIRFYGRPILPPLLSGKQREEMQRYRDEMQKAAVCRKLSDDPRLACVQSLLHNVQLRKTPTLEELLQEPEIATPCLYSRNTSSDSVPQSDALCGTKQRRSPPAREENSSFGLPRLTSTTHSAFFSSDRTPQQTHHERCLIDQRDSQQESQPTSFNGATHQSLSSGYVTYVNVENSPSVSERIDAESESARFGSSQGLFNMGGFFHHNTSSTIAKMPGIISYPPVDGEELERSGLEMSLCSNVCGVEDICGTSFQEDSTTRRNVPAEISDSSHLDSVEHEGDIPSADCDTDENVHQSDNSDISQTLNCHHSLTTERRIVQSSEEAEPMHSPAEEADSVPPEEPDRLSLQALLKKSQEYRRRQRMLRNRAKNTKIQERTQEQPRARTEEQNLSDKENEEFSHTGTVTAGGKKTKESRDTFIPSVETSTKKSWDNDKMVEDEFISVKMNNTSEVSTEEENMKEPSSSEEGTTFRNNQLNIPRKITTSHKQSGAFIQQQPTSAEPLIAHDAFYLTTCSTAFHKGPQRYRTVPVPHFCKSPTAFKSKGNVGAVGGETSHGKSTFSTGVNEDVNLLHQNNHTAGPSAVSLIVEGDVTSVLARSSQNIDQLESNLSILKVLISDLESTVKENLDNQCQTESNTQSELSFKSIEQSEHSGNHQLTLLNHCDRDFWEDKRRDGDGNDADHRECPGRRSFNNSQCLRTDENSGLDSSFSDVEAVLLTHQGKETETITELRRKDSEMNTPLQNPPAWRRNLPDMFRTAPSESTAPRGVSVLSDTSNHHPVERKDRPSAGGHGSFYSPSLNQSYDVDTPSDLWQQEGSGSGVSSQGRVVQEEPLTPESRGEGEEAASKVKRRLLMHLMEESPSNGRAAGGPAFRPSSPTAAAHSREASGAPKDRREQLREIHAAQVRALQAEHRKQQEELRQALAVRYRLLQSVSFPCSMSSSRLRDTVTFPALSKPRGSPPQHYRPLLAAAAKGFLTRRLLRTERVAQLVRTVRDTQQFLQAFQQQPSPGREFWSRQDLLLQERVTLQLRAARYEVYDIFFSLSASERMQLIGWDRELTREREHRRQSGNAGHPKRKSSLSAATQKSLERKRGVLMQKKAAVRNGPARTNTRQKTGISPEQLPETKAGQFRAKPQRVSKSSSCSRPR</sequence>
<dbReference type="InParanoid" id="A0A672FED3"/>
<dbReference type="PANTHER" id="PTHR13594:SF2">
    <property type="entry name" value="SI:CH73-100L22.3"/>
    <property type="match status" value="1"/>
</dbReference>
<feature type="compositionally biased region" description="Basic and acidic residues" evidence="2">
    <location>
        <begin position="803"/>
        <end position="814"/>
    </location>
</feature>
<evidence type="ECO:0000256" key="1">
    <source>
        <dbReference type="SAM" id="Coils"/>
    </source>
</evidence>
<dbReference type="GO" id="GO:0032053">
    <property type="term" value="P:ciliary basal body organization"/>
    <property type="evidence" value="ECO:0007669"/>
    <property type="project" value="TreeGrafter"/>
</dbReference>
<dbReference type="Ensembl" id="ENSSFAT00005002940.1">
    <property type="protein sequence ID" value="ENSSFAP00005002720.1"/>
    <property type="gene ID" value="ENSSFAG00005001916.1"/>
</dbReference>
<evidence type="ECO:0000256" key="2">
    <source>
        <dbReference type="SAM" id="MobiDB-lite"/>
    </source>
</evidence>
<dbReference type="OMA" id="SFPCSMS"/>
<keyword evidence="1" id="KW-0175">Coiled coil</keyword>
<feature type="compositionally biased region" description="Polar residues" evidence="2">
    <location>
        <begin position="718"/>
        <end position="732"/>
    </location>
</feature>
<dbReference type="GO" id="GO:1903723">
    <property type="term" value="P:negative regulation of centriole elongation"/>
    <property type="evidence" value="ECO:0007669"/>
    <property type="project" value="TreeGrafter"/>
</dbReference>